<keyword evidence="3" id="KW-1185">Reference proteome</keyword>
<protein>
    <recommendedName>
        <fullName evidence="4">Lipoprotein</fullName>
    </recommendedName>
</protein>
<dbReference type="Proteomes" id="UP000245876">
    <property type="component" value="Unassembled WGS sequence"/>
</dbReference>
<sequence>MNGKTMKASSVKRSGCWGARRLVAAAMIPLVLLIAACGAPANNANGAAGSGSKQTSVTCKAPDFTGPYASEFKGAYDQSKTELAKRILEDCQITDAELNEILDAQNQCLAPYGLVATKGQLARLRESALSDEEMNQKNSECAEKTDLWNVESMYDAMQGNPDNLDAEALHKASYECLKTHDLLPKPLTEQEYLDMEVSNSQGLSEEQIAERIRKWNEFYNIYMEYNDDGTRNPNYDAAKATQFWQCQTDPMNQ</sequence>
<evidence type="ECO:0000313" key="2">
    <source>
        <dbReference type="EMBL" id="PWG66249.1"/>
    </source>
</evidence>
<reference evidence="2 3" key="1">
    <citation type="journal article" date="2018" name="Int. J. Syst. Evol. Microbiol.">
        <title>Bifidobacterium callitrichidarum sp. nov. from the faeces of the emperor tamarin (Saguinus imperator).</title>
        <authorList>
            <person name="Modesto M."/>
            <person name="Michelini S."/>
            <person name="Sansosti M.C."/>
            <person name="De Filippo C."/>
            <person name="Cavalieri D."/>
            <person name="Qvirist L."/>
            <person name="Andlid T."/>
            <person name="Spiezio C."/>
            <person name="Sandri C."/>
            <person name="Pascarelli S."/>
            <person name="Sgorbati B."/>
            <person name="Mattarelli P."/>
        </authorList>
    </citation>
    <scope>NUCLEOTIDE SEQUENCE [LARGE SCALE GENOMIC DNA]</scope>
    <source>
        <strain evidence="2 3">TRI 5</strain>
    </source>
</reference>
<dbReference type="OrthoDB" id="3230422at2"/>
<evidence type="ECO:0008006" key="4">
    <source>
        <dbReference type="Google" id="ProtNLM"/>
    </source>
</evidence>
<name>A0A2U2NB69_9BIFI</name>
<organism evidence="2 3">
    <name type="scientific">Bifidobacterium callitrichidarum</name>
    <dbReference type="NCBI Taxonomy" id="2052941"/>
    <lineage>
        <taxon>Bacteria</taxon>
        <taxon>Bacillati</taxon>
        <taxon>Actinomycetota</taxon>
        <taxon>Actinomycetes</taxon>
        <taxon>Bifidobacteriales</taxon>
        <taxon>Bifidobacteriaceae</taxon>
        <taxon>Bifidobacterium</taxon>
    </lineage>
</organism>
<comment type="caution">
    <text evidence="2">The sequence shown here is derived from an EMBL/GenBank/DDBJ whole genome shotgun (WGS) entry which is preliminary data.</text>
</comment>
<dbReference type="RefSeq" id="WP_109056686.1">
    <property type="nucleotide sequence ID" value="NZ_QFFM01000007.1"/>
</dbReference>
<dbReference type="AlphaFoldDB" id="A0A2U2NB69"/>
<feature type="chain" id="PRO_5015513753" description="Lipoprotein" evidence="1">
    <location>
        <begin position="42"/>
        <end position="253"/>
    </location>
</feature>
<accession>A0A2U2NB69</accession>
<keyword evidence="1" id="KW-0732">Signal</keyword>
<feature type="signal peptide" evidence="1">
    <location>
        <begin position="1"/>
        <end position="41"/>
    </location>
</feature>
<proteinExistence type="predicted"/>
<gene>
    <name evidence="2" type="ORF">DF196_04470</name>
</gene>
<evidence type="ECO:0000256" key="1">
    <source>
        <dbReference type="SAM" id="SignalP"/>
    </source>
</evidence>
<evidence type="ECO:0000313" key="3">
    <source>
        <dbReference type="Proteomes" id="UP000245876"/>
    </source>
</evidence>
<dbReference type="EMBL" id="QFFM01000007">
    <property type="protein sequence ID" value="PWG66249.1"/>
    <property type="molecule type" value="Genomic_DNA"/>
</dbReference>